<feature type="region of interest" description="Disordered" evidence="1">
    <location>
        <begin position="102"/>
        <end position="122"/>
    </location>
</feature>
<comment type="caution">
    <text evidence="3">The sequence shown here is derived from an EMBL/GenBank/DDBJ whole genome shotgun (WGS) entry which is preliminary data.</text>
</comment>
<gene>
    <name evidence="3" type="ORF">CCHR01_14207</name>
</gene>
<keyword evidence="2" id="KW-0812">Transmembrane</keyword>
<reference evidence="3" key="1">
    <citation type="submission" date="2023-01" db="EMBL/GenBank/DDBJ databases">
        <title>Colletotrichum chrysophilum M932 genome sequence.</title>
        <authorList>
            <person name="Baroncelli R."/>
        </authorList>
    </citation>
    <scope>NUCLEOTIDE SEQUENCE</scope>
    <source>
        <strain evidence="3">M932</strain>
    </source>
</reference>
<evidence type="ECO:0000313" key="4">
    <source>
        <dbReference type="Proteomes" id="UP001243330"/>
    </source>
</evidence>
<dbReference type="AlphaFoldDB" id="A0AAD9A908"/>
<organism evidence="3 4">
    <name type="scientific">Colletotrichum chrysophilum</name>
    <dbReference type="NCBI Taxonomy" id="1836956"/>
    <lineage>
        <taxon>Eukaryota</taxon>
        <taxon>Fungi</taxon>
        <taxon>Dikarya</taxon>
        <taxon>Ascomycota</taxon>
        <taxon>Pezizomycotina</taxon>
        <taxon>Sordariomycetes</taxon>
        <taxon>Hypocreomycetidae</taxon>
        <taxon>Glomerellales</taxon>
        <taxon>Glomerellaceae</taxon>
        <taxon>Colletotrichum</taxon>
        <taxon>Colletotrichum gloeosporioides species complex</taxon>
    </lineage>
</organism>
<keyword evidence="2" id="KW-0472">Membrane</keyword>
<feature type="transmembrane region" description="Helical" evidence="2">
    <location>
        <begin position="30"/>
        <end position="55"/>
    </location>
</feature>
<evidence type="ECO:0000256" key="1">
    <source>
        <dbReference type="SAM" id="MobiDB-lite"/>
    </source>
</evidence>
<evidence type="ECO:0000313" key="3">
    <source>
        <dbReference type="EMBL" id="KAK1843170.1"/>
    </source>
</evidence>
<sequence>MLCTALLCSNNTRMQVQLRKQMQMRMQVQANVAVVSLLPGLGSCCCCCFCFLLLLRQVLPFRSYLAPFHAFHTSPSMSSSPCVAPVSLSRCCPHRTLSLNPPRLPDRVPASRSSHSHSHSHSYTKPYGTFGGGLFFCTASLPQRPFPPSHSQKKFPLAAFPFSSSQRWPFTFSFSHPSFLFLRKIHQARNSDLTSVNHLLPANNSPPYSNLCLSTTTHPHRRHPSSGDTSADHQAHAKIQHPSSCPSSSSAALHGTLRKTPSDRNSRSSVLSKKLWLSRTATLAAAVGSASCDTLRREMLRRPLPP</sequence>
<keyword evidence="4" id="KW-1185">Reference proteome</keyword>
<feature type="region of interest" description="Disordered" evidence="1">
    <location>
        <begin position="213"/>
        <end position="271"/>
    </location>
</feature>
<evidence type="ECO:0000256" key="2">
    <source>
        <dbReference type="SAM" id="Phobius"/>
    </source>
</evidence>
<name>A0AAD9A908_9PEZI</name>
<dbReference type="EMBL" id="JAQOWY010000373">
    <property type="protein sequence ID" value="KAK1843170.1"/>
    <property type="molecule type" value="Genomic_DNA"/>
</dbReference>
<protein>
    <submittedName>
        <fullName evidence="3">Uncharacterized protein</fullName>
    </submittedName>
</protein>
<keyword evidence="2" id="KW-1133">Transmembrane helix</keyword>
<proteinExistence type="predicted"/>
<accession>A0AAD9A908</accession>
<dbReference type="Proteomes" id="UP001243330">
    <property type="component" value="Unassembled WGS sequence"/>
</dbReference>